<keyword evidence="1" id="KW-0479">Metal-binding</keyword>
<reference evidence="4 5" key="1">
    <citation type="submission" date="2020-04" db="EMBL/GenBank/DDBJ databases">
        <authorList>
            <person name="Alioto T."/>
            <person name="Alioto T."/>
            <person name="Gomez Garrido J."/>
        </authorList>
    </citation>
    <scope>NUCLEOTIDE SEQUENCE [LARGE SCALE GENOMIC DNA]</scope>
</reference>
<gene>
    <name evidence="4" type="ORF">CLODIP_2_CD10338</name>
</gene>
<name>A0A8S1DY87_9INSE</name>
<feature type="domain" description="C2H2-type" evidence="3">
    <location>
        <begin position="8"/>
        <end position="36"/>
    </location>
</feature>
<keyword evidence="1" id="KW-0862">Zinc</keyword>
<feature type="region of interest" description="Disordered" evidence="2">
    <location>
        <begin position="33"/>
        <end position="93"/>
    </location>
</feature>
<evidence type="ECO:0000256" key="2">
    <source>
        <dbReference type="SAM" id="MobiDB-lite"/>
    </source>
</evidence>
<dbReference type="EMBL" id="CADEPI010000289">
    <property type="protein sequence ID" value="CAB3382965.1"/>
    <property type="molecule type" value="Genomic_DNA"/>
</dbReference>
<dbReference type="Proteomes" id="UP000494165">
    <property type="component" value="Unassembled WGS sequence"/>
</dbReference>
<feature type="region of interest" description="Disordered" evidence="2">
    <location>
        <begin position="130"/>
        <end position="203"/>
    </location>
</feature>
<dbReference type="PROSITE" id="PS50157">
    <property type="entry name" value="ZINC_FINGER_C2H2_2"/>
    <property type="match status" value="1"/>
</dbReference>
<dbReference type="AlphaFoldDB" id="A0A8S1DY87"/>
<dbReference type="SMART" id="SM00355">
    <property type="entry name" value="ZnF_C2H2"/>
    <property type="match status" value="2"/>
</dbReference>
<organism evidence="4 5">
    <name type="scientific">Cloeon dipterum</name>
    <dbReference type="NCBI Taxonomy" id="197152"/>
    <lineage>
        <taxon>Eukaryota</taxon>
        <taxon>Metazoa</taxon>
        <taxon>Ecdysozoa</taxon>
        <taxon>Arthropoda</taxon>
        <taxon>Hexapoda</taxon>
        <taxon>Insecta</taxon>
        <taxon>Pterygota</taxon>
        <taxon>Palaeoptera</taxon>
        <taxon>Ephemeroptera</taxon>
        <taxon>Pisciforma</taxon>
        <taxon>Baetidae</taxon>
        <taxon>Cloeon</taxon>
    </lineage>
</organism>
<dbReference type="GO" id="GO:0008270">
    <property type="term" value="F:zinc ion binding"/>
    <property type="evidence" value="ECO:0007669"/>
    <property type="project" value="UniProtKB-KW"/>
</dbReference>
<evidence type="ECO:0000259" key="3">
    <source>
        <dbReference type="PROSITE" id="PS50157"/>
    </source>
</evidence>
<proteinExistence type="predicted"/>
<evidence type="ECO:0000313" key="5">
    <source>
        <dbReference type="Proteomes" id="UP000494165"/>
    </source>
</evidence>
<evidence type="ECO:0000256" key="1">
    <source>
        <dbReference type="PROSITE-ProRule" id="PRU00042"/>
    </source>
</evidence>
<evidence type="ECO:0000313" key="4">
    <source>
        <dbReference type="EMBL" id="CAB3382965.1"/>
    </source>
</evidence>
<keyword evidence="1" id="KW-0863">Zinc-finger</keyword>
<dbReference type="InterPro" id="IPR013087">
    <property type="entry name" value="Znf_C2H2_type"/>
</dbReference>
<dbReference type="PROSITE" id="PS00028">
    <property type="entry name" value="ZINC_FINGER_C2H2_1"/>
    <property type="match status" value="1"/>
</dbReference>
<protein>
    <recommendedName>
        <fullName evidence="3">C2H2-type domain-containing protein</fullName>
    </recommendedName>
</protein>
<dbReference type="Gene3D" id="3.30.160.60">
    <property type="entry name" value="Classic Zinc Finger"/>
    <property type="match status" value="1"/>
</dbReference>
<keyword evidence="5" id="KW-1185">Reference proteome</keyword>
<accession>A0A8S1DY87</accession>
<comment type="caution">
    <text evidence="4">The sequence shown here is derived from an EMBL/GenBank/DDBJ whole genome shotgun (WGS) entry which is preliminary data.</text>
</comment>
<sequence>MIADQHGLTCKSCGKTFPTKYNCRRHFKAVHEKLKDAERPSKAPRKRNQQETEALLKPPPCKKGKKSFEKPPPSSARRKTCTRLSKNKGEWPPLVLRRSSRIKLSAGDKDLPMLFQRCKKTPADAVKRCRGRKQTSAEDIQELPAEAQVSLSGIRKRTTMQSKQETPCPPPACKKGGKRPAPPSKSVEKCLKKNKSPAPKAEIAAPVRRSRRLIKAQPYGQLAFAAIHKPPEVSPITKRPYGGSIEFSNPCFPLYARLFSEERRVTDVPTVKPVFACDDKQCKYYEITFACASSLSLHKAALHVKKGVELISNIAPTLSCRGSETVDEEHPRMDLFAALGLIPKKDI</sequence>